<dbReference type="GO" id="GO:0003899">
    <property type="term" value="F:DNA-directed RNA polymerase activity"/>
    <property type="evidence" value="ECO:0007669"/>
    <property type="project" value="InterPro"/>
</dbReference>
<reference evidence="8 9" key="1">
    <citation type="submission" date="2019-07" db="EMBL/GenBank/DDBJ databases">
        <title>Draft genome assembly of a fouling barnacle, Amphibalanus amphitrite (Darwin, 1854): The first reference genome for Thecostraca.</title>
        <authorList>
            <person name="Kim W."/>
        </authorList>
    </citation>
    <scope>NUCLEOTIDE SEQUENCE [LARGE SCALE GENOMIC DNA]</scope>
    <source>
        <strain evidence="8">SNU_AA5</strain>
        <tissue evidence="8">Soma without cirri and trophi</tissue>
    </source>
</reference>
<dbReference type="InterPro" id="IPR050518">
    <property type="entry name" value="Rpo3/RPB3_RNA_Pol_subunit"/>
</dbReference>
<comment type="caution">
    <text evidence="8">The sequence shown here is derived from an EMBL/GenBank/DDBJ whole genome shotgun (WGS) entry which is preliminary data.</text>
</comment>
<dbReference type="Pfam" id="PF01000">
    <property type="entry name" value="RNA_pol_A_bac"/>
    <property type="match status" value="1"/>
</dbReference>
<keyword evidence="9" id="KW-1185">Reference proteome</keyword>
<feature type="domain" description="DNA-directed RNA polymerase RpoA/D/Rpb3-type" evidence="7">
    <location>
        <begin position="60"/>
        <end position="341"/>
    </location>
</feature>
<evidence type="ECO:0000256" key="4">
    <source>
        <dbReference type="ARBA" id="ARBA00023163"/>
    </source>
</evidence>
<name>A0A6A4W0B4_AMPAM</name>
<dbReference type="GO" id="GO:0006351">
    <property type="term" value="P:DNA-templated transcription"/>
    <property type="evidence" value="ECO:0007669"/>
    <property type="project" value="InterPro"/>
</dbReference>
<dbReference type="SUPFAM" id="SSF56553">
    <property type="entry name" value="Insert subdomain of RNA polymerase alpha subunit"/>
    <property type="match status" value="1"/>
</dbReference>
<dbReference type="PANTHER" id="PTHR11800">
    <property type="entry name" value="DNA-DIRECTED RNA POLYMERASE"/>
    <property type="match status" value="1"/>
</dbReference>
<dbReference type="GO" id="GO:0005666">
    <property type="term" value="C:RNA polymerase III complex"/>
    <property type="evidence" value="ECO:0007669"/>
    <property type="project" value="TreeGrafter"/>
</dbReference>
<evidence type="ECO:0000313" key="8">
    <source>
        <dbReference type="EMBL" id="KAF0299343.1"/>
    </source>
</evidence>
<dbReference type="AlphaFoldDB" id="A0A6A4W0B4"/>
<evidence type="ECO:0000259" key="7">
    <source>
        <dbReference type="SMART" id="SM00662"/>
    </source>
</evidence>
<sequence>MATMTSLNRGKIILKEYETVGAEASNVPGSHSGCDDSWHAWFDEFKRRFTVSFVKLTADEAEFDLIGIDAPIANAFRRILIAEVPSMAIEKVHIHNNTTILQDEVLAHRLGLIPLKANPLMFEYKGASEDAGKPEDTLQFELKVKCKVDPSAPGDATNPSEKYVNSNVYSGSIKFCPYATQEGIYTDDQVGPVHQDILIAKLRPGHELDLKLHAVKGIGRDHAKFSPVATAFYRLLPEVTLTRTVCGEPAERLQSCFSPGVIKLEMDQSSGEKVARVGDARYDNCSRNVYRHDDLKDAVVLSKVKDHFIFSIESAGAQRPEVLFAEAAKVLLRKCEVFINALDEASNKAKE</sequence>
<evidence type="ECO:0000256" key="2">
    <source>
        <dbReference type="ARBA" id="ARBA00022083"/>
    </source>
</evidence>
<evidence type="ECO:0000256" key="1">
    <source>
        <dbReference type="ARBA" id="ARBA00004123"/>
    </source>
</evidence>
<organism evidence="8 9">
    <name type="scientific">Amphibalanus amphitrite</name>
    <name type="common">Striped barnacle</name>
    <name type="synonym">Balanus amphitrite</name>
    <dbReference type="NCBI Taxonomy" id="1232801"/>
    <lineage>
        <taxon>Eukaryota</taxon>
        <taxon>Metazoa</taxon>
        <taxon>Ecdysozoa</taxon>
        <taxon>Arthropoda</taxon>
        <taxon>Crustacea</taxon>
        <taxon>Multicrustacea</taxon>
        <taxon>Cirripedia</taxon>
        <taxon>Thoracica</taxon>
        <taxon>Thoracicalcarea</taxon>
        <taxon>Balanomorpha</taxon>
        <taxon>Balanoidea</taxon>
        <taxon>Balanidae</taxon>
        <taxon>Amphibalaninae</taxon>
        <taxon>Amphibalanus</taxon>
    </lineage>
</organism>
<dbReference type="SUPFAM" id="SSF55257">
    <property type="entry name" value="RBP11-like subunits of RNA polymerase"/>
    <property type="match status" value="1"/>
</dbReference>
<dbReference type="Gene3D" id="3.30.1360.10">
    <property type="entry name" value="RNA polymerase, RBP11-like subunit"/>
    <property type="match status" value="1"/>
</dbReference>
<gene>
    <name evidence="8" type="primary">Polr1c</name>
    <name evidence="8" type="ORF">FJT64_027869</name>
</gene>
<dbReference type="NCBIfam" id="NF001988">
    <property type="entry name" value="PRK00783.1"/>
    <property type="match status" value="1"/>
</dbReference>
<dbReference type="GO" id="GO:0005736">
    <property type="term" value="C:RNA polymerase I complex"/>
    <property type="evidence" value="ECO:0007669"/>
    <property type="project" value="TreeGrafter"/>
</dbReference>
<dbReference type="InterPro" id="IPR011263">
    <property type="entry name" value="DNA-dir_RNA_pol_RpoA/D/Rpb3"/>
</dbReference>
<dbReference type="HAMAP" id="MF_00320">
    <property type="entry name" value="RNApol_arch_Rpo3"/>
    <property type="match status" value="1"/>
</dbReference>
<dbReference type="CDD" id="cd07032">
    <property type="entry name" value="RNAP_I_II_AC40"/>
    <property type="match status" value="1"/>
</dbReference>
<keyword evidence="5" id="KW-0539">Nucleus</keyword>
<dbReference type="GO" id="GO:0046983">
    <property type="term" value="F:protein dimerization activity"/>
    <property type="evidence" value="ECO:0007669"/>
    <property type="project" value="InterPro"/>
</dbReference>
<evidence type="ECO:0000313" key="9">
    <source>
        <dbReference type="Proteomes" id="UP000440578"/>
    </source>
</evidence>
<comment type="subcellular location">
    <subcellularLocation>
        <location evidence="1">Nucleus</location>
    </subcellularLocation>
</comment>
<dbReference type="EMBL" id="VIIS01001371">
    <property type="protein sequence ID" value="KAF0299343.1"/>
    <property type="molecule type" value="Genomic_DNA"/>
</dbReference>
<dbReference type="PROSITE" id="PS00446">
    <property type="entry name" value="RNA_POL_D_30KD"/>
    <property type="match status" value="1"/>
</dbReference>
<dbReference type="GO" id="GO:0003677">
    <property type="term" value="F:DNA binding"/>
    <property type="evidence" value="ECO:0007669"/>
    <property type="project" value="InterPro"/>
</dbReference>
<dbReference type="PANTHER" id="PTHR11800:SF13">
    <property type="entry name" value="DNA-DIRECTED RNA POLYMERASES I AND III SUBUNIT RPAC1"/>
    <property type="match status" value="1"/>
</dbReference>
<dbReference type="InterPro" id="IPR001514">
    <property type="entry name" value="DNA-dir_RNA_pol_30-40kDasu_CS"/>
</dbReference>
<keyword evidence="4" id="KW-0804">Transcription</keyword>
<dbReference type="InterPro" id="IPR033901">
    <property type="entry name" value="RNAPI/III_AC40"/>
</dbReference>
<dbReference type="FunFam" id="2.170.120.12:FF:000003">
    <property type="entry name" value="Dna-directed rna polymerases i and iii subunit"/>
    <property type="match status" value="1"/>
</dbReference>
<dbReference type="OrthoDB" id="270173at2759"/>
<keyword evidence="3 8" id="KW-0240">DNA-directed RNA polymerase</keyword>
<dbReference type="Gene3D" id="2.170.120.12">
    <property type="entry name" value="DNA-directed RNA polymerase, insert domain"/>
    <property type="match status" value="1"/>
</dbReference>
<dbReference type="InterPro" id="IPR036643">
    <property type="entry name" value="RNApol_insert_sf"/>
</dbReference>
<dbReference type="Pfam" id="PF01193">
    <property type="entry name" value="RNA_pol_L"/>
    <property type="match status" value="1"/>
</dbReference>
<evidence type="ECO:0000256" key="5">
    <source>
        <dbReference type="ARBA" id="ARBA00023242"/>
    </source>
</evidence>
<accession>A0A6A4W0B4</accession>
<dbReference type="InterPro" id="IPR011262">
    <property type="entry name" value="DNA-dir_RNA_pol_insert"/>
</dbReference>
<dbReference type="InterPro" id="IPR022842">
    <property type="entry name" value="RNAP_Rpo3/Rpb3/RPAC1"/>
</dbReference>
<evidence type="ECO:0000256" key="6">
    <source>
        <dbReference type="ARBA" id="ARBA00025804"/>
    </source>
</evidence>
<comment type="similarity">
    <text evidence="6">Belongs to the archaeal Rpo3/eukaryotic RPB3 RNA polymerase subunit family.</text>
</comment>
<dbReference type="InterPro" id="IPR036603">
    <property type="entry name" value="RBP11-like"/>
</dbReference>
<dbReference type="Proteomes" id="UP000440578">
    <property type="component" value="Unassembled WGS sequence"/>
</dbReference>
<protein>
    <recommendedName>
        <fullName evidence="2">DNA-directed RNA polymerases I and III subunit RPAC1</fullName>
    </recommendedName>
</protein>
<evidence type="ECO:0000256" key="3">
    <source>
        <dbReference type="ARBA" id="ARBA00022478"/>
    </source>
</evidence>
<dbReference type="SMART" id="SM00662">
    <property type="entry name" value="RPOLD"/>
    <property type="match status" value="1"/>
</dbReference>
<proteinExistence type="inferred from homology"/>